<dbReference type="SUPFAM" id="SSF53850">
    <property type="entry name" value="Periplasmic binding protein-like II"/>
    <property type="match status" value="1"/>
</dbReference>
<evidence type="ECO:0000313" key="1">
    <source>
        <dbReference type="EMBL" id="AGS52612.1"/>
    </source>
</evidence>
<organism evidence="1">
    <name type="scientific">uncultured bacterium contig00042</name>
    <dbReference type="NCBI Taxonomy" id="1181529"/>
    <lineage>
        <taxon>Bacteria</taxon>
        <taxon>environmental samples</taxon>
    </lineage>
</organism>
<accession>A0A806JZG3</accession>
<protein>
    <submittedName>
        <fullName evidence="1">Putative lipoprotein</fullName>
    </submittedName>
</protein>
<sequence>MGFFLLFTVLLVSCGGNTAVIWTDRPEFALYGDYFNTVQNQYKVTVRYLEYPGEALEDSHVNPDIVVGSWLKNFSTDTYFKSLDGLFGKKKIPRNLFYSKILTAGKAGRNQHLLPVSFNIPALIFSKEREHDIINSFTIDFEEVKQLSKGYNVESRSTYTRMGFSPLWDDNFLLTAAVLYGVSFREALPLAWDTTALDKSMDYIYNWTHEINSNNQAEEEFTFKYFIEPPERLAISGRILFSYMESNELFTLTEENKNHIDFRWIMEQDRVPITDASVFLGIHKRAKAKRAAKAFVLWFFQTENQRLLMEYFRVNGINEGVFWDMRRVFLADPGYGADFFRIFYPELLGRMPPAEYLMPPNVLPGNWAIIKERVVLPYLHDRARTTNISEVYPLERRLSDWIRMNR</sequence>
<dbReference type="AlphaFoldDB" id="A0A806JZG3"/>
<dbReference type="EMBL" id="JQ844202">
    <property type="protein sequence ID" value="AGS52612.1"/>
    <property type="molecule type" value="Genomic_DNA"/>
</dbReference>
<keyword evidence="1" id="KW-0449">Lipoprotein</keyword>
<proteinExistence type="predicted"/>
<name>A0A806JZG3_9BACT</name>
<reference evidence="1" key="1">
    <citation type="submission" date="2012-03" db="EMBL/GenBank/DDBJ databases">
        <title>Functional metagenomics reveals considerable lignocellulase gene clusters in the gut microbiome of a wood-feeding higher termite.</title>
        <authorList>
            <person name="Liu N."/>
        </authorList>
    </citation>
    <scope>NUCLEOTIDE SEQUENCE</scope>
</reference>
<dbReference type="Gene3D" id="3.40.190.10">
    <property type="entry name" value="Periplasmic binding protein-like II"/>
    <property type="match status" value="1"/>
</dbReference>